<feature type="compositionally biased region" description="Polar residues" evidence="1">
    <location>
        <begin position="187"/>
        <end position="205"/>
    </location>
</feature>
<protein>
    <submittedName>
        <fullName evidence="2">Predicted protein</fullName>
    </submittedName>
</protein>
<reference evidence="2" key="1">
    <citation type="journal article" date="2011" name="Plant Physiol.">
        <title>Comprehensive sequence analysis of 24,783 barley full-length cDNAs derived from 12 clone libraries.</title>
        <authorList>
            <person name="Matsumoto T."/>
            <person name="Tanaka T."/>
            <person name="Sakai H."/>
            <person name="Amano N."/>
            <person name="Kanamori H."/>
            <person name="Kurita K."/>
            <person name="Kikuta A."/>
            <person name="Kamiya K."/>
            <person name="Yamamoto M."/>
            <person name="Ikawa H."/>
            <person name="Fujii N."/>
            <person name="Hori K."/>
            <person name="Itoh T."/>
            <person name="Sato K."/>
        </authorList>
    </citation>
    <scope>NUCLEOTIDE SEQUENCE</scope>
    <source>
        <tissue evidence="2">Shoot and root</tissue>
    </source>
</reference>
<evidence type="ECO:0000256" key="1">
    <source>
        <dbReference type="SAM" id="MobiDB-lite"/>
    </source>
</evidence>
<feature type="region of interest" description="Disordered" evidence="1">
    <location>
        <begin position="119"/>
        <end position="210"/>
    </location>
</feature>
<proteinExistence type="evidence at transcript level"/>
<accession>F2DIG0</accession>
<evidence type="ECO:0000313" key="2">
    <source>
        <dbReference type="EMBL" id="BAJ94881.1"/>
    </source>
</evidence>
<sequence length="221" mass="24107">MSISPLLQPLALSTHFTATSSTPDPSECRTWRSLRSPCPPTPPTRSSPMASRIRTSQSQWKRRRWLLKRSDETGPAQGRGDERGGLAPLNHGGAAREGRRGHRREIQLCREWGMGPGWTTWSPCGRPTSRSHGNRRSPTRTSSDPGPSTCASGHRPLLMATRSTPSSSPPSTAASRPMPRTPPRSTLSLMMQRSAPSSTPASICPSTPPATRVIKRDNLIF</sequence>
<name>F2DIG0_HORVV</name>
<dbReference type="AlphaFoldDB" id="F2DIG0"/>
<feature type="compositionally biased region" description="Polar residues" evidence="1">
    <location>
        <begin position="139"/>
        <end position="151"/>
    </location>
</feature>
<organism evidence="2">
    <name type="scientific">Hordeum vulgare subsp. vulgare</name>
    <name type="common">Domesticated barley</name>
    <dbReference type="NCBI Taxonomy" id="112509"/>
    <lineage>
        <taxon>Eukaryota</taxon>
        <taxon>Viridiplantae</taxon>
        <taxon>Streptophyta</taxon>
        <taxon>Embryophyta</taxon>
        <taxon>Tracheophyta</taxon>
        <taxon>Spermatophyta</taxon>
        <taxon>Magnoliopsida</taxon>
        <taxon>Liliopsida</taxon>
        <taxon>Poales</taxon>
        <taxon>Poaceae</taxon>
        <taxon>BOP clade</taxon>
        <taxon>Pooideae</taxon>
        <taxon>Triticodae</taxon>
        <taxon>Triticeae</taxon>
        <taxon>Hordeinae</taxon>
        <taxon>Hordeum</taxon>
    </lineage>
</organism>
<dbReference type="EMBL" id="AK363678">
    <property type="protein sequence ID" value="BAJ94881.1"/>
    <property type="molecule type" value="mRNA"/>
</dbReference>
<feature type="region of interest" description="Disordered" evidence="1">
    <location>
        <begin position="16"/>
        <end position="102"/>
    </location>
</feature>
<feature type="compositionally biased region" description="Low complexity" evidence="1">
    <location>
        <begin position="159"/>
        <end position="186"/>
    </location>
</feature>